<dbReference type="Pfam" id="PF11553">
    <property type="entry name" value="DUF3231"/>
    <property type="match status" value="1"/>
</dbReference>
<keyword evidence="2" id="KW-1185">Reference proteome</keyword>
<dbReference type="Gene3D" id="1.20.1260.10">
    <property type="match status" value="1"/>
</dbReference>
<comment type="caution">
    <text evidence="1">The sequence shown here is derived from an EMBL/GenBank/DDBJ whole genome shotgun (WGS) entry which is preliminary data.</text>
</comment>
<name>A0ABV6KSF9_9BACI</name>
<dbReference type="EMBL" id="JBHLUU010000098">
    <property type="protein sequence ID" value="MFC0476269.1"/>
    <property type="molecule type" value="Genomic_DNA"/>
</dbReference>
<dbReference type="Proteomes" id="UP001589738">
    <property type="component" value="Unassembled WGS sequence"/>
</dbReference>
<sequence length="162" mass="18864">MFLTELKEVFKQEDFPVPKGFDEEDVNLDAPPLFTDIFCLHYIHTMSMHAAQSYSLAFTLSIRKNIRDFYYQCNITTMDLYNETLAVLVNKNLIDKPPLYSTPDKIHFISTLDYVTDIFGNKRTMNSLESGNIYFNLEKSSITKGCLIAFRQVCKDKEVNRF</sequence>
<protein>
    <submittedName>
        <fullName evidence="1">DUF3231 family protein</fullName>
    </submittedName>
</protein>
<accession>A0ABV6KSF9</accession>
<evidence type="ECO:0000313" key="2">
    <source>
        <dbReference type="Proteomes" id="UP001589738"/>
    </source>
</evidence>
<reference evidence="1 2" key="1">
    <citation type="submission" date="2024-09" db="EMBL/GenBank/DDBJ databases">
        <authorList>
            <person name="Sun Q."/>
            <person name="Mori K."/>
        </authorList>
    </citation>
    <scope>NUCLEOTIDE SEQUENCE [LARGE SCALE GENOMIC DNA]</scope>
    <source>
        <strain evidence="1 2">CGMCC 1.9126</strain>
    </source>
</reference>
<evidence type="ECO:0000313" key="1">
    <source>
        <dbReference type="EMBL" id="MFC0476269.1"/>
    </source>
</evidence>
<dbReference type="InterPro" id="IPR021617">
    <property type="entry name" value="DUF3231"/>
</dbReference>
<organism evidence="1 2">
    <name type="scientific">Robertmurraya beringensis</name>
    <dbReference type="NCBI Taxonomy" id="641660"/>
    <lineage>
        <taxon>Bacteria</taxon>
        <taxon>Bacillati</taxon>
        <taxon>Bacillota</taxon>
        <taxon>Bacilli</taxon>
        <taxon>Bacillales</taxon>
        <taxon>Bacillaceae</taxon>
        <taxon>Robertmurraya</taxon>
    </lineage>
</organism>
<dbReference type="InterPro" id="IPR012347">
    <property type="entry name" value="Ferritin-like"/>
</dbReference>
<gene>
    <name evidence="1" type="ORF">ACFFHF_13610</name>
</gene>
<dbReference type="RefSeq" id="WP_377058411.1">
    <property type="nucleotide sequence ID" value="NZ_JBHLUU010000098.1"/>
</dbReference>
<proteinExistence type="predicted"/>